<evidence type="ECO:0000256" key="2">
    <source>
        <dbReference type="ARBA" id="ARBA00022722"/>
    </source>
</evidence>
<dbReference type="GO" id="GO:0016787">
    <property type="term" value="F:hydrolase activity"/>
    <property type="evidence" value="ECO:0007669"/>
    <property type="project" value="UniProtKB-KW"/>
</dbReference>
<dbReference type="Pfam" id="PF13470">
    <property type="entry name" value="PIN_3"/>
    <property type="match status" value="1"/>
</dbReference>
<evidence type="ECO:0000256" key="4">
    <source>
        <dbReference type="ARBA" id="ARBA00022801"/>
    </source>
</evidence>
<dbReference type="InterPro" id="IPR058652">
    <property type="entry name" value="VapC50_C"/>
</dbReference>
<sequence length="190" mass="21405">MFAAVLDTCVLWPSLQRDIILTLAAHRFFKPLWSIEILEELEFHETRKLIDHGIPSQAAELRAQRLVKKMKMHFPNSVVLGTGSFAIQEELPDPDDAHVLAAAILGNAGAIVTDNIKHFPNALMPSYITTKSSRDFLADAIGVDPQQAFMAICKMSDRYMNPRYDVEDIIELLEERYKAIEAAELLRAVL</sequence>
<keyword evidence="5" id="KW-0460">Magnesium</keyword>
<keyword evidence="3" id="KW-0479">Metal-binding</keyword>
<proteinExistence type="predicted"/>
<evidence type="ECO:0000256" key="5">
    <source>
        <dbReference type="ARBA" id="ARBA00022842"/>
    </source>
</evidence>
<evidence type="ECO:0000256" key="1">
    <source>
        <dbReference type="ARBA" id="ARBA00022649"/>
    </source>
</evidence>
<feature type="domain" description="VapC50 C-terminal" evidence="7">
    <location>
        <begin position="135"/>
        <end position="188"/>
    </location>
</feature>
<dbReference type="InterPro" id="IPR002716">
    <property type="entry name" value="PIN_dom"/>
</dbReference>
<evidence type="ECO:0000259" key="7">
    <source>
        <dbReference type="Pfam" id="PF26343"/>
    </source>
</evidence>
<evidence type="ECO:0000313" key="9">
    <source>
        <dbReference type="Proteomes" id="UP000480222"/>
    </source>
</evidence>
<keyword evidence="2" id="KW-0540">Nuclease</keyword>
<accession>A0A6J4W5M9</accession>
<dbReference type="GO" id="GO:0046872">
    <property type="term" value="F:metal ion binding"/>
    <property type="evidence" value="ECO:0007669"/>
    <property type="project" value="UniProtKB-KW"/>
</dbReference>
<dbReference type="Proteomes" id="UP000480222">
    <property type="component" value="Unassembled WGS sequence"/>
</dbReference>
<dbReference type="SUPFAM" id="SSF88723">
    <property type="entry name" value="PIN domain-like"/>
    <property type="match status" value="1"/>
</dbReference>
<keyword evidence="4" id="KW-0378">Hydrolase</keyword>
<evidence type="ECO:0000256" key="3">
    <source>
        <dbReference type="ARBA" id="ARBA00022723"/>
    </source>
</evidence>
<dbReference type="RefSeq" id="WP_014302767.1">
    <property type="nucleotide sequence ID" value="NZ_CABVGJ010000024.1"/>
</dbReference>
<feature type="domain" description="PIN" evidence="6">
    <location>
        <begin position="4"/>
        <end position="117"/>
    </location>
</feature>
<comment type="caution">
    <text evidence="8">The sequence shown here is derived from an EMBL/GenBank/DDBJ whole genome shotgun (WGS) entry which is preliminary data.</text>
</comment>
<dbReference type="AlphaFoldDB" id="A0A6J4W5M9"/>
<gene>
    <name evidence="8" type="ORF">CIP107547_00349</name>
</gene>
<dbReference type="GO" id="GO:0004518">
    <property type="term" value="F:nuclease activity"/>
    <property type="evidence" value="ECO:0007669"/>
    <property type="project" value="UniProtKB-KW"/>
</dbReference>
<dbReference type="Pfam" id="PF26343">
    <property type="entry name" value="VapC50_C"/>
    <property type="match status" value="1"/>
</dbReference>
<protein>
    <submittedName>
        <fullName evidence="8">PIN domain-containing protein</fullName>
    </submittedName>
</protein>
<organism evidence="8 9">
    <name type="scientific">Corynebacterium diphtheriae</name>
    <dbReference type="NCBI Taxonomy" id="1717"/>
    <lineage>
        <taxon>Bacteria</taxon>
        <taxon>Bacillati</taxon>
        <taxon>Actinomycetota</taxon>
        <taxon>Actinomycetes</taxon>
        <taxon>Mycobacteriales</taxon>
        <taxon>Corynebacteriaceae</taxon>
        <taxon>Corynebacterium</taxon>
    </lineage>
</organism>
<reference evidence="8 9" key="1">
    <citation type="submission" date="2020-02" db="EMBL/GenBank/DDBJ databases">
        <authorList>
            <person name="Brisse S."/>
        </authorList>
    </citation>
    <scope>NUCLEOTIDE SEQUENCE [LARGE SCALE GENOMIC DNA]</scope>
    <source>
        <strain evidence="8">CIP107547</strain>
    </source>
</reference>
<evidence type="ECO:0000259" key="6">
    <source>
        <dbReference type="Pfam" id="PF13470"/>
    </source>
</evidence>
<evidence type="ECO:0000313" key="8">
    <source>
        <dbReference type="EMBL" id="CAB0583236.1"/>
    </source>
</evidence>
<dbReference type="InterPro" id="IPR029060">
    <property type="entry name" value="PIN-like_dom_sf"/>
</dbReference>
<dbReference type="EMBL" id="CADDAV010000003">
    <property type="protein sequence ID" value="CAB0583236.1"/>
    <property type="molecule type" value="Genomic_DNA"/>
</dbReference>
<dbReference type="OMA" id="HDEWTRN"/>
<name>A0A6J4W5M9_CORDP</name>
<keyword evidence="1" id="KW-1277">Toxin-antitoxin system</keyword>